<dbReference type="InterPro" id="IPR001054">
    <property type="entry name" value="A/G_cyclase"/>
</dbReference>
<name>A0A6H1U7Z7_9CYAN</name>
<dbReference type="CDD" id="cd07302">
    <property type="entry name" value="CHD"/>
    <property type="match status" value="1"/>
</dbReference>
<dbReference type="PANTHER" id="PTHR43081">
    <property type="entry name" value="ADENYLATE CYCLASE, TERMINAL-DIFFERENTIATION SPECIFIC-RELATED"/>
    <property type="match status" value="1"/>
</dbReference>
<dbReference type="InterPro" id="IPR007890">
    <property type="entry name" value="CHASE2"/>
</dbReference>
<dbReference type="Pfam" id="PF00211">
    <property type="entry name" value="Guanylate_cyc"/>
    <property type="match status" value="1"/>
</dbReference>
<feature type="transmembrane region" description="Helical" evidence="2">
    <location>
        <begin position="299"/>
        <end position="317"/>
    </location>
</feature>
<dbReference type="GO" id="GO:0004016">
    <property type="term" value="F:adenylate cyclase activity"/>
    <property type="evidence" value="ECO:0007669"/>
    <property type="project" value="UniProtKB-ARBA"/>
</dbReference>
<dbReference type="KEGG" id="oxy:HCG48_15505"/>
<protein>
    <submittedName>
        <fullName evidence="4">Adenylate/guanylate cyclase domain-containing protein</fullName>
    </submittedName>
</protein>
<evidence type="ECO:0000256" key="1">
    <source>
        <dbReference type="ARBA" id="ARBA00005381"/>
    </source>
</evidence>
<feature type="domain" description="Guanylate cyclase" evidence="3">
    <location>
        <begin position="424"/>
        <end position="559"/>
    </location>
</feature>
<evidence type="ECO:0000256" key="2">
    <source>
        <dbReference type="SAM" id="Phobius"/>
    </source>
</evidence>
<dbReference type="SUPFAM" id="SSF55073">
    <property type="entry name" value="Nucleotide cyclase"/>
    <property type="match status" value="1"/>
</dbReference>
<evidence type="ECO:0000313" key="4">
    <source>
        <dbReference type="EMBL" id="QIZ73769.1"/>
    </source>
</evidence>
<dbReference type="Proteomes" id="UP000500857">
    <property type="component" value="Chromosome"/>
</dbReference>
<reference evidence="4 5" key="1">
    <citation type="submission" date="2020-04" db="EMBL/GenBank/DDBJ databases">
        <authorList>
            <person name="Basu S."/>
            <person name="Maruthanayagam V."/>
            <person name="Chakraborty S."/>
            <person name="Pramanik A."/>
            <person name="Mukherjee J."/>
            <person name="Brink B."/>
        </authorList>
    </citation>
    <scope>NUCLEOTIDE SEQUENCE [LARGE SCALE GENOMIC DNA]</scope>
    <source>
        <strain evidence="4 5">AP17</strain>
    </source>
</reference>
<keyword evidence="2" id="KW-0472">Membrane</keyword>
<evidence type="ECO:0000313" key="5">
    <source>
        <dbReference type="Proteomes" id="UP000500857"/>
    </source>
</evidence>
<organism evidence="4 5">
    <name type="scientific">Oxynema aestuarii AP17</name>
    <dbReference type="NCBI Taxonomy" id="2064643"/>
    <lineage>
        <taxon>Bacteria</taxon>
        <taxon>Bacillati</taxon>
        <taxon>Cyanobacteriota</taxon>
        <taxon>Cyanophyceae</taxon>
        <taxon>Oscillatoriophycideae</taxon>
        <taxon>Oscillatoriales</taxon>
        <taxon>Oscillatoriaceae</taxon>
        <taxon>Oxynema</taxon>
        <taxon>Oxynema aestuarii</taxon>
    </lineage>
</organism>
<comment type="similarity">
    <text evidence="1">Belongs to the adenylyl cyclase class-3 family.</text>
</comment>
<dbReference type="PROSITE" id="PS50125">
    <property type="entry name" value="GUANYLATE_CYCLASE_2"/>
    <property type="match status" value="1"/>
</dbReference>
<dbReference type="Pfam" id="PF05226">
    <property type="entry name" value="CHASE2"/>
    <property type="match status" value="1"/>
</dbReference>
<gene>
    <name evidence="4" type="ORF">HCG48_15505</name>
</gene>
<dbReference type="EMBL" id="CP051167">
    <property type="protein sequence ID" value="QIZ73769.1"/>
    <property type="molecule type" value="Genomic_DNA"/>
</dbReference>
<dbReference type="SMART" id="SM01080">
    <property type="entry name" value="CHASE2"/>
    <property type="match status" value="1"/>
</dbReference>
<accession>A0A6H1U7Z7</accession>
<keyword evidence="2" id="KW-0812">Transmembrane</keyword>
<feature type="transmembrane region" description="Helical" evidence="2">
    <location>
        <begin position="329"/>
        <end position="349"/>
    </location>
</feature>
<dbReference type="SMART" id="SM00044">
    <property type="entry name" value="CYCc"/>
    <property type="match status" value="1"/>
</dbReference>
<proteinExistence type="inferred from homology"/>
<feature type="transmembrane region" description="Helical" evidence="2">
    <location>
        <begin position="355"/>
        <end position="377"/>
    </location>
</feature>
<dbReference type="InterPro" id="IPR050697">
    <property type="entry name" value="Adenylyl/Guanylyl_Cyclase_3/4"/>
</dbReference>
<dbReference type="AlphaFoldDB" id="A0A6H1U7Z7"/>
<dbReference type="InterPro" id="IPR029787">
    <property type="entry name" value="Nucleotide_cyclase"/>
</dbReference>
<keyword evidence="2" id="KW-1133">Transmembrane helix</keyword>
<dbReference type="GO" id="GO:0009190">
    <property type="term" value="P:cyclic nucleotide biosynthetic process"/>
    <property type="evidence" value="ECO:0007669"/>
    <property type="project" value="InterPro"/>
</dbReference>
<evidence type="ECO:0000259" key="3">
    <source>
        <dbReference type="PROSITE" id="PS50125"/>
    </source>
</evidence>
<dbReference type="PANTHER" id="PTHR43081:SF1">
    <property type="entry name" value="ADENYLATE CYCLASE, TERMINAL-DIFFERENTIATION SPECIFIC"/>
    <property type="match status" value="1"/>
</dbReference>
<dbReference type="Gene3D" id="3.30.70.1230">
    <property type="entry name" value="Nucleotide cyclase"/>
    <property type="match status" value="1"/>
</dbReference>
<sequence>MAVAIAVLIAGLLLAQTWGWTQSLELAVFDRMVQMQPDPGPDPRLLVVEITESDLQRFQKWPLSDRIYAHALQELQKHHPKAIALDIFRDLPNPPGYEELVAQLQQPNVIGITYFGNSNIERIPPPPTLAESQVAFSDLLTDPDGVVRRNLMFLPEEDRIFQSLSLSLALFELDDRGLTPKIAADNNYHLGNAIFTQLKPDSGGYQAIDAGGYQILLHYRSRDPARRVTLGDLLDGRYDPAWVEDKLVAIGTTAPSLKDTFFTPYSEVAEGNRKMPGVLIHTQMVSQFLTAAIDDRPTFWFWPAWLETLWILTWEGLGVCIGMRLNHPAMLAVCTVVSLSALALISYQFFLHGGWIPIATPGLGLLLVSAAIVTYELQKARQQQSMVMRLLGQQTSPEIARALWQQRDSLLESGMIPGRTLTATVLFSDIHNFTTISEQTSTDLLMSWLNEYLQAMTREVTTHHGIVNKFIGDALMAVFGLPLSHYNTSEDARNAVSCALAMRDRLRELNDNWAKRGLPVIQIRIGIYTGSVMAGSLGGKERLEYGVIGDSVNIASRLESCEKDRQIDNCRILIARQTLIHVYGEFEVEFWGPLQLKGKQHSVEVYRVLGKLRK</sequence>
<keyword evidence="5" id="KW-1185">Reference proteome</keyword>
<dbReference type="GO" id="GO:0035556">
    <property type="term" value="P:intracellular signal transduction"/>
    <property type="evidence" value="ECO:0007669"/>
    <property type="project" value="InterPro"/>
</dbReference>